<dbReference type="PANTHER" id="PTHR34227">
    <property type="entry name" value="CHAPERONE PROTEIN YCDY"/>
    <property type="match status" value="1"/>
</dbReference>
<dbReference type="InterPro" id="IPR036411">
    <property type="entry name" value="TorD-like_sf"/>
</dbReference>
<protein>
    <submittedName>
        <fullName evidence="2">Molecular chaperone TorD family protein</fullName>
    </submittedName>
</protein>
<evidence type="ECO:0000256" key="1">
    <source>
        <dbReference type="ARBA" id="ARBA00023186"/>
    </source>
</evidence>
<dbReference type="EMBL" id="JACPUR010000002">
    <property type="protein sequence ID" value="MBI3126379.1"/>
    <property type="molecule type" value="Genomic_DNA"/>
</dbReference>
<dbReference type="Pfam" id="PF02613">
    <property type="entry name" value="Nitrate_red_del"/>
    <property type="match status" value="1"/>
</dbReference>
<dbReference type="InterPro" id="IPR020945">
    <property type="entry name" value="DMSO/NO3_reduct_chaperone"/>
</dbReference>
<comment type="caution">
    <text evidence="2">The sequence shown here is derived from an EMBL/GenBank/DDBJ whole genome shotgun (WGS) entry which is preliminary data.</text>
</comment>
<dbReference type="PANTHER" id="PTHR34227:SF1">
    <property type="entry name" value="DIMETHYL SULFOXIDE REDUCTASE CHAPERONE-RELATED"/>
    <property type="match status" value="1"/>
</dbReference>
<gene>
    <name evidence="2" type="ORF">HYZ11_02100</name>
</gene>
<sequence length="210" mass="23929">MSLFRKRPGPEELAEEADLRRRIFRVQAAACLDPPDAALLSFLAENYPFLLPQGPPKDEAGLQALRADFTNLFHLSAQPYEAALLDESGHLNARATDRVTDFFRACGYRPAHRPGVMGMDHLSAELEFLAHLAERERDAWREGDEAKAREALGLAARFLDEHLLRWMPVFTAAAEEEAETELYRALARWTREFALADRAHIEKLRKRYGK</sequence>
<dbReference type="Proteomes" id="UP000782312">
    <property type="component" value="Unassembled WGS sequence"/>
</dbReference>
<dbReference type="InterPro" id="IPR050289">
    <property type="entry name" value="TorD/DmsD_chaperones"/>
</dbReference>
<keyword evidence="1" id="KW-0143">Chaperone</keyword>
<reference evidence="2" key="1">
    <citation type="submission" date="2020-07" db="EMBL/GenBank/DDBJ databases">
        <title>Huge and variable diversity of episymbiotic CPR bacteria and DPANN archaea in groundwater ecosystems.</title>
        <authorList>
            <person name="He C.Y."/>
            <person name="Keren R."/>
            <person name="Whittaker M."/>
            <person name="Farag I.F."/>
            <person name="Doudna J."/>
            <person name="Cate J.H.D."/>
            <person name="Banfield J.F."/>
        </authorList>
    </citation>
    <scope>NUCLEOTIDE SEQUENCE</scope>
    <source>
        <strain evidence="2">NC_groundwater_763_Ag_S-0.2um_68_21</strain>
    </source>
</reference>
<dbReference type="AlphaFoldDB" id="A0A932HZ60"/>
<evidence type="ECO:0000313" key="2">
    <source>
        <dbReference type="EMBL" id="MBI3126379.1"/>
    </source>
</evidence>
<proteinExistence type="predicted"/>
<dbReference type="SUPFAM" id="SSF89155">
    <property type="entry name" value="TorD-like"/>
    <property type="match status" value="1"/>
</dbReference>
<accession>A0A932HZ60</accession>
<evidence type="ECO:0000313" key="3">
    <source>
        <dbReference type="Proteomes" id="UP000782312"/>
    </source>
</evidence>
<organism evidence="2 3">
    <name type="scientific">Tectimicrobiota bacterium</name>
    <dbReference type="NCBI Taxonomy" id="2528274"/>
    <lineage>
        <taxon>Bacteria</taxon>
        <taxon>Pseudomonadati</taxon>
        <taxon>Nitrospinota/Tectimicrobiota group</taxon>
        <taxon>Candidatus Tectimicrobiota</taxon>
    </lineage>
</organism>
<name>A0A932HZ60_UNCTE</name>
<dbReference type="Gene3D" id="1.10.3480.10">
    <property type="entry name" value="TorD-like"/>
    <property type="match status" value="1"/>
</dbReference>